<accession>A0A6L2LG54</accession>
<dbReference type="AlphaFoldDB" id="A0A6L2LG54"/>
<organism evidence="1">
    <name type="scientific">Tanacetum cinerariifolium</name>
    <name type="common">Dalmatian daisy</name>
    <name type="synonym">Chrysanthemum cinerariifolium</name>
    <dbReference type="NCBI Taxonomy" id="118510"/>
    <lineage>
        <taxon>Eukaryota</taxon>
        <taxon>Viridiplantae</taxon>
        <taxon>Streptophyta</taxon>
        <taxon>Embryophyta</taxon>
        <taxon>Tracheophyta</taxon>
        <taxon>Spermatophyta</taxon>
        <taxon>Magnoliopsida</taxon>
        <taxon>eudicotyledons</taxon>
        <taxon>Gunneridae</taxon>
        <taxon>Pentapetalae</taxon>
        <taxon>asterids</taxon>
        <taxon>campanulids</taxon>
        <taxon>Asterales</taxon>
        <taxon>Asteraceae</taxon>
        <taxon>Asteroideae</taxon>
        <taxon>Anthemideae</taxon>
        <taxon>Anthemidinae</taxon>
        <taxon>Tanacetum</taxon>
    </lineage>
</organism>
<sequence>MSGLLAVRLFNLKSKEIGEDLGKHLETDKAESLQYLIRVMCASYVTGVDCDGAGKGGSRVLTLDLVVIEKVEHFSYPFHMEFLFEDEVGEFIFKLTSNNPFRMSRDLTILPVRSVGRMIGFWKPEELGYECSHKVLRLIGSLVLVLLEEDVSSSKRHKYAVSSLMDTAYRLSE</sequence>
<evidence type="ECO:0000313" key="1">
    <source>
        <dbReference type="EMBL" id="GEU59572.1"/>
    </source>
</evidence>
<gene>
    <name evidence="1" type="ORF">Tci_031550</name>
</gene>
<dbReference type="EMBL" id="BKCJ010004193">
    <property type="protein sequence ID" value="GEU59572.1"/>
    <property type="molecule type" value="Genomic_DNA"/>
</dbReference>
<protein>
    <submittedName>
        <fullName evidence="1">Uncharacterized protein</fullName>
    </submittedName>
</protein>
<comment type="caution">
    <text evidence="1">The sequence shown here is derived from an EMBL/GenBank/DDBJ whole genome shotgun (WGS) entry which is preliminary data.</text>
</comment>
<reference evidence="1" key="1">
    <citation type="journal article" date="2019" name="Sci. Rep.">
        <title>Draft genome of Tanacetum cinerariifolium, the natural source of mosquito coil.</title>
        <authorList>
            <person name="Yamashiro T."/>
            <person name="Shiraishi A."/>
            <person name="Satake H."/>
            <person name="Nakayama K."/>
        </authorList>
    </citation>
    <scope>NUCLEOTIDE SEQUENCE</scope>
</reference>
<name>A0A6L2LG54_TANCI</name>
<proteinExistence type="predicted"/>